<proteinExistence type="predicted"/>
<dbReference type="EMBL" id="BSXS01011146">
    <property type="protein sequence ID" value="GME99793.1"/>
    <property type="molecule type" value="Genomic_DNA"/>
</dbReference>
<protein>
    <submittedName>
        <fullName evidence="1">Unnamed protein product</fullName>
    </submittedName>
</protein>
<evidence type="ECO:0000313" key="2">
    <source>
        <dbReference type="Proteomes" id="UP001165064"/>
    </source>
</evidence>
<sequence>MSRAAKATLILSTAFAFTSAIGVYFIAENEKDSLKNGPVKDAARIERRLAESNLNSKQKANLADFEAQKKLREQLAGQQELTGEIIEGKER</sequence>
<name>A0ACB5U1L8_AMBMO</name>
<keyword evidence="2" id="KW-1185">Reference proteome</keyword>
<gene>
    <name evidence="1" type="ORF">Amon02_001082600</name>
</gene>
<comment type="caution">
    <text evidence="1">The sequence shown here is derived from an EMBL/GenBank/DDBJ whole genome shotgun (WGS) entry which is preliminary data.</text>
</comment>
<dbReference type="Proteomes" id="UP001165064">
    <property type="component" value="Unassembled WGS sequence"/>
</dbReference>
<accession>A0ACB5U1L8</accession>
<organism evidence="1 2">
    <name type="scientific">Ambrosiozyma monospora</name>
    <name type="common">Yeast</name>
    <name type="synonym">Endomycopsis monosporus</name>
    <dbReference type="NCBI Taxonomy" id="43982"/>
    <lineage>
        <taxon>Eukaryota</taxon>
        <taxon>Fungi</taxon>
        <taxon>Dikarya</taxon>
        <taxon>Ascomycota</taxon>
        <taxon>Saccharomycotina</taxon>
        <taxon>Pichiomycetes</taxon>
        <taxon>Pichiales</taxon>
        <taxon>Pichiaceae</taxon>
        <taxon>Ambrosiozyma</taxon>
    </lineage>
</organism>
<reference evidence="1" key="1">
    <citation type="submission" date="2023-04" db="EMBL/GenBank/DDBJ databases">
        <title>Ambrosiozyma monospora NBRC 10751.</title>
        <authorList>
            <person name="Ichikawa N."/>
            <person name="Sato H."/>
            <person name="Tonouchi N."/>
        </authorList>
    </citation>
    <scope>NUCLEOTIDE SEQUENCE</scope>
    <source>
        <strain evidence="1">NBRC 10751</strain>
    </source>
</reference>
<evidence type="ECO:0000313" key="1">
    <source>
        <dbReference type="EMBL" id="GME99793.1"/>
    </source>
</evidence>